<dbReference type="FunFam" id="2.60.120.430:FF:000001">
    <property type="entry name" value="Receptor-like protein kinase FERONIA"/>
    <property type="match status" value="1"/>
</dbReference>
<dbReference type="GO" id="GO:0004714">
    <property type="term" value="F:transmembrane receptor protein tyrosine kinase activity"/>
    <property type="evidence" value="ECO:0007669"/>
    <property type="project" value="InterPro"/>
</dbReference>
<keyword evidence="7" id="KW-0067">ATP-binding</keyword>
<dbReference type="Pfam" id="PF12819">
    <property type="entry name" value="Malectin_like"/>
    <property type="match status" value="1"/>
</dbReference>
<dbReference type="InterPro" id="IPR024788">
    <property type="entry name" value="Malectin-like_Carb-bd_dom"/>
</dbReference>
<sequence>TNPKLLASQALSSALNLSLMEFPHGKFVFFLLLLSLGTLSALSYTLFSPIDNYLVDCGSIVDSVVDNRRFVSDASCRNSYSLHSSRSASLRNENPHDVSPRIYQSARVFTRPSRYEFEIKEKGTHMVRFHFQKLNSSKFDFGDAQFHVLVNGFVVLSDFIGGEVVSPRVKEYLIWVDTEKLVITFIPAKKSKFAFVNALEVLSAPKDLILDTAEYVNSEKTDEFDGLAMQALEVVHRVSVGGPKVTPFNDTLWRTWIPDGEFLVSSFGSKRVYFSGRIWYQMGGASREVAPDNVYNTARVIRSTNASVPDVNITWVFPVAGGFKYLVRLHFCDIASISLGLLYFNVYVNGNLAYKDLDLSRATNYVLASPFYADFVVDADASGVLSVSVGPSNISMPYTIVGMLNAVEVMKLNNSMGSLAGKLPAELVLKSWPKRNIGVLIPLVAAACLLVSLSMLLRRRMTGLKNSLTWSKLPTDASGADVK</sequence>
<dbReference type="PANTHER" id="PTHR34590:SF6">
    <property type="entry name" value="RECEPTOR-LIKE KINASE"/>
    <property type="match status" value="1"/>
</dbReference>
<evidence type="ECO:0000256" key="5">
    <source>
        <dbReference type="ARBA" id="ARBA00022729"/>
    </source>
</evidence>
<proteinExistence type="predicted"/>
<keyword evidence="6" id="KW-0547">Nucleotide-binding</keyword>
<feature type="domain" description="Malectin-like" evidence="12">
    <location>
        <begin position="55"/>
        <end position="411"/>
    </location>
</feature>
<feature type="transmembrane region" description="Helical" evidence="11">
    <location>
        <begin position="27"/>
        <end position="47"/>
    </location>
</feature>
<name>A0A834CTX7_JUGRE</name>
<dbReference type="Gramene" id="Jr07_07270_p1">
    <property type="protein sequence ID" value="cds.Jr07_07270_p1"/>
    <property type="gene ID" value="Jr07_07270"/>
</dbReference>
<evidence type="ECO:0000256" key="1">
    <source>
        <dbReference type="ARBA" id="ARBA00004479"/>
    </source>
</evidence>
<evidence type="ECO:0000256" key="4">
    <source>
        <dbReference type="ARBA" id="ARBA00022692"/>
    </source>
</evidence>
<keyword evidence="8 11" id="KW-1133">Transmembrane helix</keyword>
<dbReference type="InterPro" id="IPR045272">
    <property type="entry name" value="ANXUR1/2-like"/>
</dbReference>
<keyword evidence="2" id="KW-0418">Kinase</keyword>
<protein>
    <recommendedName>
        <fullName evidence="12">Malectin-like domain-containing protein</fullName>
    </recommendedName>
</protein>
<comment type="caution">
    <text evidence="13">The sequence shown here is derived from an EMBL/GenBank/DDBJ whole genome shotgun (WGS) entry which is preliminary data.</text>
</comment>
<evidence type="ECO:0000259" key="12">
    <source>
        <dbReference type="Pfam" id="PF12819"/>
    </source>
</evidence>
<dbReference type="GO" id="GO:0004674">
    <property type="term" value="F:protein serine/threonine kinase activity"/>
    <property type="evidence" value="ECO:0007669"/>
    <property type="project" value="UniProtKB-KW"/>
</dbReference>
<comment type="subcellular location">
    <subcellularLocation>
        <location evidence="1">Membrane</location>
        <topology evidence="1">Single-pass type I membrane protein</topology>
    </subcellularLocation>
</comment>
<evidence type="ECO:0000256" key="6">
    <source>
        <dbReference type="ARBA" id="ARBA00022741"/>
    </source>
</evidence>
<dbReference type="FunFam" id="2.60.120.430:FF:000005">
    <property type="entry name" value="Putative receptor-like protein kinase"/>
    <property type="match status" value="1"/>
</dbReference>
<evidence type="ECO:0000256" key="11">
    <source>
        <dbReference type="SAM" id="Phobius"/>
    </source>
</evidence>
<evidence type="ECO:0000256" key="9">
    <source>
        <dbReference type="ARBA" id="ARBA00023136"/>
    </source>
</evidence>
<reference evidence="13" key="2">
    <citation type="submission" date="2020-03" db="EMBL/GenBank/DDBJ databases">
        <title>Walnut 2.0.</title>
        <authorList>
            <person name="Marrano A."/>
            <person name="Britton M."/>
            <person name="Zimin A.V."/>
            <person name="Zaini P.A."/>
            <person name="Workman R."/>
            <person name="Puiu D."/>
            <person name="Bianco L."/>
            <person name="Allen B.J."/>
            <person name="Troggio M."/>
            <person name="Leslie C.A."/>
            <person name="Timp W."/>
            <person name="Dendekar A."/>
            <person name="Salzberg S.L."/>
            <person name="Neale D.B."/>
        </authorList>
    </citation>
    <scope>NUCLEOTIDE SEQUENCE</scope>
    <source>
        <tissue evidence="13">Leaves</tissue>
    </source>
</reference>
<accession>A0A834CTX7</accession>
<evidence type="ECO:0000256" key="8">
    <source>
        <dbReference type="ARBA" id="ARBA00022989"/>
    </source>
</evidence>
<keyword evidence="4 11" id="KW-0812">Transmembrane</keyword>
<evidence type="ECO:0000256" key="10">
    <source>
        <dbReference type="ARBA" id="ARBA00023180"/>
    </source>
</evidence>
<evidence type="ECO:0000313" key="13">
    <source>
        <dbReference type="EMBL" id="KAF5464331.1"/>
    </source>
</evidence>
<reference evidence="13" key="1">
    <citation type="submission" date="2015-10" db="EMBL/GenBank/DDBJ databases">
        <authorList>
            <person name="Martinez-Garcia P.J."/>
            <person name="Crepeau M.W."/>
            <person name="Puiu D."/>
            <person name="Gonzalez-Ibeas D."/>
            <person name="Whalen J."/>
            <person name="Stevens K."/>
            <person name="Paul R."/>
            <person name="Butterfield T."/>
            <person name="Britton M."/>
            <person name="Reagan R."/>
            <person name="Chakraborty S."/>
            <person name="Walawage S.L."/>
            <person name="Vasquez-Gross H.A."/>
            <person name="Cardeno C."/>
            <person name="Famula R."/>
            <person name="Pratt K."/>
            <person name="Kuruganti S."/>
            <person name="Aradhya M.K."/>
            <person name="Leslie C.A."/>
            <person name="Dandekar A.M."/>
            <person name="Salzberg S.L."/>
            <person name="Wegrzyn J.L."/>
            <person name="Langley C.H."/>
            <person name="Neale D.B."/>
        </authorList>
    </citation>
    <scope>NUCLEOTIDE SEQUENCE</scope>
    <source>
        <tissue evidence="13">Leaves</tissue>
    </source>
</reference>
<dbReference type="GO" id="GO:0005524">
    <property type="term" value="F:ATP binding"/>
    <property type="evidence" value="ECO:0007669"/>
    <property type="project" value="UniProtKB-KW"/>
</dbReference>
<organism evidence="13 14">
    <name type="scientific">Juglans regia</name>
    <name type="common">English walnut</name>
    <dbReference type="NCBI Taxonomy" id="51240"/>
    <lineage>
        <taxon>Eukaryota</taxon>
        <taxon>Viridiplantae</taxon>
        <taxon>Streptophyta</taxon>
        <taxon>Embryophyta</taxon>
        <taxon>Tracheophyta</taxon>
        <taxon>Spermatophyta</taxon>
        <taxon>Magnoliopsida</taxon>
        <taxon>eudicotyledons</taxon>
        <taxon>Gunneridae</taxon>
        <taxon>Pentapetalae</taxon>
        <taxon>rosids</taxon>
        <taxon>fabids</taxon>
        <taxon>Fagales</taxon>
        <taxon>Juglandaceae</taxon>
        <taxon>Juglans</taxon>
    </lineage>
</organism>
<dbReference type="AlphaFoldDB" id="A0A834CTX7"/>
<keyword evidence="2" id="KW-0723">Serine/threonine-protein kinase</keyword>
<dbReference type="EMBL" id="LIHL02000007">
    <property type="protein sequence ID" value="KAF5464331.1"/>
    <property type="molecule type" value="Genomic_DNA"/>
</dbReference>
<dbReference type="Proteomes" id="UP000619265">
    <property type="component" value="Unassembled WGS sequence"/>
</dbReference>
<dbReference type="PANTHER" id="PTHR34590">
    <property type="entry name" value="OS03G0124300 PROTEIN-RELATED"/>
    <property type="match status" value="1"/>
</dbReference>
<feature type="non-terminal residue" evidence="13">
    <location>
        <position position="1"/>
    </location>
</feature>
<gene>
    <name evidence="13" type="ORF">F2P56_014415</name>
</gene>
<feature type="transmembrane region" description="Helical" evidence="11">
    <location>
        <begin position="437"/>
        <end position="457"/>
    </location>
</feature>
<keyword evidence="3" id="KW-0808">Transferase</keyword>
<keyword evidence="5" id="KW-0732">Signal</keyword>
<evidence type="ECO:0000256" key="3">
    <source>
        <dbReference type="ARBA" id="ARBA00022679"/>
    </source>
</evidence>
<dbReference type="GO" id="GO:0016020">
    <property type="term" value="C:membrane"/>
    <property type="evidence" value="ECO:0007669"/>
    <property type="project" value="UniProtKB-SubCell"/>
</dbReference>
<dbReference type="Gene3D" id="2.60.120.430">
    <property type="entry name" value="Galactose-binding lectin"/>
    <property type="match status" value="2"/>
</dbReference>
<evidence type="ECO:0000313" key="14">
    <source>
        <dbReference type="Proteomes" id="UP000619265"/>
    </source>
</evidence>
<evidence type="ECO:0000256" key="7">
    <source>
        <dbReference type="ARBA" id="ARBA00022840"/>
    </source>
</evidence>
<keyword evidence="9 11" id="KW-0472">Membrane</keyword>
<keyword evidence="10" id="KW-0325">Glycoprotein</keyword>
<evidence type="ECO:0000256" key="2">
    <source>
        <dbReference type="ARBA" id="ARBA00022527"/>
    </source>
</evidence>